<name>A0ABT1QCB1_9NOCA</name>
<proteinExistence type="predicted"/>
<accession>A0ABT1QCB1</accession>
<protein>
    <recommendedName>
        <fullName evidence="3">Head-to-tail adaptor</fullName>
    </recommendedName>
</protein>
<evidence type="ECO:0008006" key="3">
    <source>
        <dbReference type="Google" id="ProtNLM"/>
    </source>
</evidence>
<dbReference type="EMBL" id="JANFQF010000008">
    <property type="protein sequence ID" value="MCQ4119881.1"/>
    <property type="molecule type" value="Genomic_DNA"/>
</dbReference>
<reference evidence="1 2" key="1">
    <citation type="submission" date="2022-07" db="EMBL/GenBank/DDBJ databases">
        <title>Degradation activity of malathion, p-nitrophenol and potential low-temperature adaptation strategy of Rhodococcus sp. FXJ9.536.</title>
        <authorList>
            <person name="Huang J."/>
            <person name="Huang Y."/>
        </authorList>
    </citation>
    <scope>NUCLEOTIDE SEQUENCE [LARGE SCALE GENOMIC DNA]</scope>
    <source>
        <strain evidence="1 2">FXJ9.536</strain>
    </source>
</reference>
<sequence length="177" mass="19070">MTTPAEPELVTAEDLVAFRSGSGIEETRLAGVISAIRGFCEWHVAPVKTETMTVDGNGHDVLLLRTHRIVSVTSVVENGVTLDPSAYEWSAKGMLRKRSGWTDRWRGVVVTLEHGYPVVPDEVKAVVLDATTQVLATEPDAVAEKIGPFEYSGSAGGVQLLPNQLAVLARYKIGWGA</sequence>
<gene>
    <name evidence="1" type="ORF">NOF53_11980</name>
</gene>
<dbReference type="Proteomes" id="UP001524501">
    <property type="component" value="Unassembled WGS sequence"/>
</dbReference>
<evidence type="ECO:0000313" key="2">
    <source>
        <dbReference type="Proteomes" id="UP001524501"/>
    </source>
</evidence>
<comment type="caution">
    <text evidence="1">The sequence shown here is derived from an EMBL/GenBank/DDBJ whole genome shotgun (WGS) entry which is preliminary data.</text>
</comment>
<dbReference type="RefSeq" id="WP_255968445.1">
    <property type="nucleotide sequence ID" value="NZ_JANFQF010000008.1"/>
</dbReference>
<organism evidence="1 2">
    <name type="scientific">Rhodococcus tibetensis</name>
    <dbReference type="NCBI Taxonomy" id="2965064"/>
    <lineage>
        <taxon>Bacteria</taxon>
        <taxon>Bacillati</taxon>
        <taxon>Actinomycetota</taxon>
        <taxon>Actinomycetes</taxon>
        <taxon>Mycobacteriales</taxon>
        <taxon>Nocardiaceae</taxon>
        <taxon>Rhodococcus</taxon>
    </lineage>
</organism>
<keyword evidence="2" id="KW-1185">Reference proteome</keyword>
<evidence type="ECO:0000313" key="1">
    <source>
        <dbReference type="EMBL" id="MCQ4119881.1"/>
    </source>
</evidence>